<dbReference type="RefSeq" id="WP_173180445.1">
    <property type="nucleotide sequence ID" value="NZ_AP023189.1"/>
</dbReference>
<keyword evidence="5" id="KW-1185">Reference proteome</keyword>
<dbReference type="KEGG" id="ptw:TUM18999_57290"/>
<evidence type="ECO:0000313" key="4">
    <source>
        <dbReference type="Proteomes" id="UP000509383"/>
    </source>
</evidence>
<dbReference type="EMBL" id="AP023189">
    <property type="protein sequence ID" value="BCG27538.1"/>
    <property type="molecule type" value="Genomic_DNA"/>
</dbReference>
<dbReference type="AlphaFoldDB" id="A0A6J4E920"/>
<dbReference type="KEGG" id="ptw:TUM18999_46340"/>
<protein>
    <recommendedName>
        <fullName evidence="6">Phage tail protein</fullName>
    </recommendedName>
</protein>
<dbReference type="Proteomes" id="UP001054892">
    <property type="component" value="Unassembled WGS sequence"/>
</dbReference>
<dbReference type="EMBL" id="AP023189">
    <property type="protein sequence ID" value="BCG26443.1"/>
    <property type="molecule type" value="Genomic_DNA"/>
</dbReference>
<name>A0A6J4E920_9PSED</name>
<organism evidence="1 4">
    <name type="scientific">Pseudomonas tohonis</name>
    <dbReference type="NCBI Taxonomy" id="2725477"/>
    <lineage>
        <taxon>Bacteria</taxon>
        <taxon>Pseudomonadati</taxon>
        <taxon>Pseudomonadota</taxon>
        <taxon>Gammaproteobacteria</taxon>
        <taxon>Pseudomonadales</taxon>
        <taxon>Pseudomonadaceae</taxon>
        <taxon>Pseudomonas</taxon>
    </lineage>
</organism>
<reference evidence="1 4" key="1">
    <citation type="submission" date="2020-05" db="EMBL/GenBank/DDBJ databases">
        <title>Characterization of novel class B3 metallo-beta-lactamase from novel Pseudomonas species.</title>
        <authorList>
            <person name="Yamada K."/>
            <person name="Aoki K."/>
            <person name="Ishii Y."/>
        </authorList>
    </citation>
    <scope>NUCLEOTIDE SEQUENCE [LARGE SCALE GENOMIC DNA]</scope>
    <source>
        <strain evidence="1 4">TUM18999</strain>
        <strain evidence="3 5">TUM20286</strain>
    </source>
</reference>
<dbReference type="Proteomes" id="UP000509383">
    <property type="component" value="Chromosome"/>
</dbReference>
<gene>
    <name evidence="1" type="ORF">TUM18999_46340</name>
    <name evidence="2" type="ORF">TUM18999_57290</name>
    <name evidence="3" type="ORF">TUM20286_06130</name>
</gene>
<evidence type="ECO:0000313" key="2">
    <source>
        <dbReference type="EMBL" id="BCG27538.1"/>
    </source>
</evidence>
<evidence type="ECO:0000313" key="1">
    <source>
        <dbReference type="EMBL" id="BCG26443.1"/>
    </source>
</evidence>
<accession>A0A6J4E920</accession>
<dbReference type="EMBL" id="BQKM01000001">
    <property type="protein sequence ID" value="GJN50861.1"/>
    <property type="molecule type" value="Genomic_DNA"/>
</dbReference>
<evidence type="ECO:0000313" key="3">
    <source>
        <dbReference type="EMBL" id="GJN50861.1"/>
    </source>
</evidence>
<evidence type="ECO:0000313" key="5">
    <source>
        <dbReference type="Proteomes" id="UP001054892"/>
    </source>
</evidence>
<proteinExistence type="predicted"/>
<evidence type="ECO:0008006" key="6">
    <source>
        <dbReference type="Google" id="ProtNLM"/>
    </source>
</evidence>
<sequence>MRFTGAVDEAPILTIASAATTDIGAARANMLRLTGSAAIASFGSAPSGTMRWIWFDGMMSITYNATAMILPTLSSIWTAPGDTATFVSLGGGNWRCLSYNRVIGWPIAENGFGYNQSWQDMTASRALSTTYTNGTSRPIAVSVWATATGLNGNLSAAVGGVTIALGNQAHVAGAVACVSFAVPPGSTYSVSQGGTAPINKWMELR</sequence>